<accession>A0ACC2G7N5</accession>
<dbReference type="EMBL" id="CM055743">
    <property type="protein sequence ID" value="KAJ7999470.1"/>
    <property type="molecule type" value="Genomic_DNA"/>
</dbReference>
<keyword evidence="2" id="KW-1185">Reference proteome</keyword>
<reference evidence="1" key="1">
    <citation type="submission" date="2021-05" db="EMBL/GenBank/DDBJ databases">
        <authorList>
            <person name="Pan Q."/>
            <person name="Jouanno E."/>
            <person name="Zahm M."/>
            <person name="Klopp C."/>
            <person name="Cabau C."/>
            <person name="Louis A."/>
            <person name="Berthelot C."/>
            <person name="Parey E."/>
            <person name="Roest Crollius H."/>
            <person name="Montfort J."/>
            <person name="Robinson-Rechavi M."/>
            <person name="Bouchez O."/>
            <person name="Lampietro C."/>
            <person name="Lopez Roques C."/>
            <person name="Donnadieu C."/>
            <person name="Postlethwait J."/>
            <person name="Bobe J."/>
            <person name="Dillon D."/>
            <person name="Chandos A."/>
            <person name="von Hippel F."/>
            <person name="Guiguen Y."/>
        </authorList>
    </citation>
    <scope>NUCLEOTIDE SEQUENCE</scope>
    <source>
        <strain evidence="1">YG-Jan2019</strain>
    </source>
</reference>
<evidence type="ECO:0000313" key="2">
    <source>
        <dbReference type="Proteomes" id="UP001157502"/>
    </source>
</evidence>
<evidence type="ECO:0000313" key="1">
    <source>
        <dbReference type="EMBL" id="KAJ7999470.1"/>
    </source>
</evidence>
<name>A0ACC2G7N5_DALPE</name>
<gene>
    <name evidence="1" type="ORF">DPEC_G00194760</name>
</gene>
<sequence>MWIFIQLSVLTSLALAQNDCYLGACYPPIEELLLGRGQLLHVSSTCGLTGSEVFCSPLGLSKMKCCPCDSRNPSSRLAHTIQDVLPGAGPQRWWQSKKDDDPVTIQLDLENPFQLDTLLLTFKGPRPNALAVERTLDNGKTWRPAVYMATDCSTAFPGVAVTTPRSLDDTYCRTMPPPPANPYQEQTIQFKPLRQYSAISAPHGEKIEEVSGLTGLRVKLTELGTVPRLPGRSPSRFYALKEMSVMGSCLCHGHANRCQPDTSFSQLARTLVSAQCECQHNTAGVNCERCADLYNNRPWRAAEESNTHTCQRCECNNHALRCRFDPAVYEASGRRSGGVCEGCLHHTTGPKCDRCAPGYQPNPRSSMDRPDACIVSRSDCSCNAEGAENQGLCDDITGACRCKANVEGSSCNRCVTGYYGLTASNPLGCTKCSCSVAGSTTSVCDSVTGQCSCRPQFKGRTCDLCSHGYWNPSSPRGCEPCRCDPANSLSDTCDQVTGQCRCRSGFGGRTCGGCPDNTYGSSVTGCRVCQCVAEGTVSGGCDKHTGACMCRPGITGTRCDTCRRGYCKTFPNCEVCPSCFTDLDLNIKSLNTILESLSNRVSGLPGGALPSSLVPRIRAMEDRLNYIKYFLPLPPTSTRQVNDALSLFTKLRKNLDQADRDLLPPIQDPELSSELDELQDLLNKLSLRYISTISSSENFNNIGDISAIKKAFDKSTDAAKKVTASEKTVDQSTAVRKTANDLQKEIQSANTADLEKLNQQLNTKPDLRPTAKQVCGSTRWDSCTPANCDGDLCPPEAQPCGRREDCVGALPLGTLAVTDAEEVKDRLQKLNDTIKQATSQIEETQETAKMLQKSMDALADKTRKTSNDLEADLNQSRDFVKELKNFLSDPTLDPTLISRISEEVLKAKLPDNLPALKRKLQRIRDLLAGLPSSTAVLDRTGPQLQTALSLLQEAKEARDVTLGMKADADGLLGNLVTQDDALSNLDDKVKKSMAIVNNVNGELGLVKDILFSAEKTLTDVPDLVNGITQLNGLKDLVTSGVLLAQNATGEADKASDEADAAAKELEHLLEQLEKLRAANRTSGSETAGERLLKLQKEAGSLANETDVMMTSLEGKTTSLHELQREVLIKSVNLTGLETQLQNILVEIREKVKFLTIC</sequence>
<protein>
    <submittedName>
        <fullName evidence="1">Uncharacterized protein</fullName>
    </submittedName>
</protein>
<comment type="caution">
    <text evidence="1">The sequence shown here is derived from an EMBL/GenBank/DDBJ whole genome shotgun (WGS) entry which is preliminary data.</text>
</comment>
<proteinExistence type="predicted"/>
<dbReference type="Proteomes" id="UP001157502">
    <property type="component" value="Chromosome 16"/>
</dbReference>
<organism evidence="1 2">
    <name type="scientific">Dallia pectoralis</name>
    <name type="common">Alaska blackfish</name>
    <dbReference type="NCBI Taxonomy" id="75939"/>
    <lineage>
        <taxon>Eukaryota</taxon>
        <taxon>Metazoa</taxon>
        <taxon>Chordata</taxon>
        <taxon>Craniata</taxon>
        <taxon>Vertebrata</taxon>
        <taxon>Euteleostomi</taxon>
        <taxon>Actinopterygii</taxon>
        <taxon>Neopterygii</taxon>
        <taxon>Teleostei</taxon>
        <taxon>Protacanthopterygii</taxon>
        <taxon>Esociformes</taxon>
        <taxon>Umbridae</taxon>
        <taxon>Dallia</taxon>
    </lineage>
</organism>